<feature type="transmembrane region" description="Helical" evidence="2">
    <location>
        <begin position="278"/>
        <end position="299"/>
    </location>
</feature>
<feature type="transmembrane region" description="Helical" evidence="2">
    <location>
        <begin position="197"/>
        <end position="219"/>
    </location>
</feature>
<feature type="compositionally biased region" description="Basic and acidic residues" evidence="1">
    <location>
        <begin position="322"/>
        <end position="341"/>
    </location>
</feature>
<evidence type="ECO:0000313" key="4">
    <source>
        <dbReference type="Proteomes" id="UP001204615"/>
    </source>
</evidence>
<comment type="caution">
    <text evidence="3">The sequence shown here is derived from an EMBL/GenBank/DDBJ whole genome shotgun (WGS) entry which is preliminary data.</text>
</comment>
<feature type="compositionally biased region" description="Basic and acidic residues" evidence="1">
    <location>
        <begin position="352"/>
        <end position="362"/>
    </location>
</feature>
<reference evidence="3 4" key="1">
    <citation type="submission" date="2022-06" db="EMBL/GenBank/DDBJ databases">
        <title>Dyella sp. Sa strain:Sa Genome sequencing.</title>
        <authorList>
            <person name="Park S."/>
        </authorList>
    </citation>
    <scope>NUCLEOTIDE SEQUENCE [LARGE SCALE GENOMIC DNA]</scope>
    <source>
        <strain evidence="3 4">Sa</strain>
    </source>
</reference>
<name>A0ABT1FEQ8_9GAMM</name>
<evidence type="ECO:0000256" key="2">
    <source>
        <dbReference type="SAM" id="Phobius"/>
    </source>
</evidence>
<protein>
    <submittedName>
        <fullName evidence="3">Uncharacterized protein</fullName>
    </submittedName>
</protein>
<accession>A0ABT1FEQ8</accession>
<sequence>MNASDTPAAPTSLLGALDALRGPGNLLLMAVGGAAAGLLMAMAAGSAVHGGRLTVLIALLLAWLVGTTAYCAVSLRQWQRRHGGAAPGLVAAVTGGLAVAVKVLLALLLLFAALLVIVVAACLLFLLTQIPGIGPALDHLVFPLVAVVMGVALYALGFIAAPLATVAACDGRSITGIVATVLLVVRRRLFDTALRGMLLNLVALAVVALAAGIVTTGVLSAAGMQHAVHIGHAAPAYAGHYGGYGDDDMGGAGFAAGPVAGLMAMTASLRDVAASASVLYFLAISLGLVVLAAGWVVIFEETAHDLDPRALESSLRAQAERARQGARAAQDKAVRLARESAARAQPPAPDATAHRDEPPGAG</sequence>
<gene>
    <name evidence="3" type="ORF">NC595_17650</name>
</gene>
<evidence type="ECO:0000256" key="1">
    <source>
        <dbReference type="SAM" id="MobiDB-lite"/>
    </source>
</evidence>
<organism evidence="3 4">
    <name type="scientific">Dyella lutea</name>
    <dbReference type="NCBI Taxonomy" id="2950441"/>
    <lineage>
        <taxon>Bacteria</taxon>
        <taxon>Pseudomonadati</taxon>
        <taxon>Pseudomonadota</taxon>
        <taxon>Gammaproteobacteria</taxon>
        <taxon>Lysobacterales</taxon>
        <taxon>Rhodanobacteraceae</taxon>
        <taxon>Dyella</taxon>
    </lineage>
</organism>
<keyword evidence="2" id="KW-0812">Transmembrane</keyword>
<feature type="region of interest" description="Disordered" evidence="1">
    <location>
        <begin position="322"/>
        <end position="362"/>
    </location>
</feature>
<feature type="transmembrane region" description="Helical" evidence="2">
    <location>
        <begin position="107"/>
        <end position="128"/>
    </location>
</feature>
<proteinExistence type="predicted"/>
<dbReference type="RefSeq" id="WP_253568643.1">
    <property type="nucleotide sequence ID" value="NZ_JAMZEK010000004.1"/>
</dbReference>
<dbReference type="Proteomes" id="UP001204615">
    <property type="component" value="Unassembled WGS sequence"/>
</dbReference>
<keyword evidence="4" id="KW-1185">Reference proteome</keyword>
<feature type="transmembrane region" description="Helical" evidence="2">
    <location>
        <begin position="165"/>
        <end position="185"/>
    </location>
</feature>
<keyword evidence="2" id="KW-0472">Membrane</keyword>
<feature type="transmembrane region" description="Helical" evidence="2">
    <location>
        <begin position="26"/>
        <end position="47"/>
    </location>
</feature>
<feature type="transmembrane region" description="Helical" evidence="2">
    <location>
        <begin position="85"/>
        <end position="101"/>
    </location>
</feature>
<keyword evidence="2" id="KW-1133">Transmembrane helix</keyword>
<feature type="transmembrane region" description="Helical" evidence="2">
    <location>
        <begin position="53"/>
        <end position="73"/>
    </location>
</feature>
<feature type="transmembrane region" description="Helical" evidence="2">
    <location>
        <begin position="140"/>
        <end position="159"/>
    </location>
</feature>
<dbReference type="EMBL" id="JAMZEK010000004">
    <property type="protein sequence ID" value="MCP1375878.1"/>
    <property type="molecule type" value="Genomic_DNA"/>
</dbReference>
<evidence type="ECO:0000313" key="3">
    <source>
        <dbReference type="EMBL" id="MCP1375878.1"/>
    </source>
</evidence>